<sequence>MGQLSLFQWLSATAKDELTPAQKHMYTSEKLDNFRAISKLCATRSSYTLTSKDVAPADLYFDLTDLGEFAQIAFNLPDPRFLFDNLEMFMQPGYPFEGFKALRNARLVSCFQGTVADVPGVVVYRPGIKQLVVGFAGTANMKQALYDLNFMKRRHPFGDGYVHSGFYAMYEGCKGQVIDCLKKGFAEHDVQQVAIVGHSMGGALSYLLAIDVLAGEYPMPPGVTVTVATFGCPRVGDAALSEFWQQLVAKYHAANGEASVKDYSMKGLNDGVPCLPPVSWGYRHIARTPLYLYHGRLFHVPRAEVEHGIFTVDKEALDHTRVPDYPRGGHNYYGRDAEKIMRRVYWLDRMMSRKTEGWQEEYLAKMAELERVK</sequence>
<gene>
    <name evidence="6" type="ORF">DAEQUDRAFT_719825</name>
</gene>
<evidence type="ECO:0000313" key="7">
    <source>
        <dbReference type="Proteomes" id="UP000076727"/>
    </source>
</evidence>
<accession>A0A165UAX2</accession>
<dbReference type="Gene3D" id="3.40.50.1820">
    <property type="entry name" value="alpha/beta hydrolase"/>
    <property type="match status" value="1"/>
</dbReference>
<organism evidence="6 7">
    <name type="scientific">Daedalea quercina L-15889</name>
    <dbReference type="NCBI Taxonomy" id="1314783"/>
    <lineage>
        <taxon>Eukaryota</taxon>
        <taxon>Fungi</taxon>
        <taxon>Dikarya</taxon>
        <taxon>Basidiomycota</taxon>
        <taxon>Agaricomycotina</taxon>
        <taxon>Agaricomycetes</taxon>
        <taxon>Polyporales</taxon>
        <taxon>Fomitopsis</taxon>
    </lineage>
</organism>
<dbReference type="Proteomes" id="UP000076727">
    <property type="component" value="Unassembled WGS sequence"/>
</dbReference>
<dbReference type="GO" id="GO:0006629">
    <property type="term" value="P:lipid metabolic process"/>
    <property type="evidence" value="ECO:0007669"/>
    <property type="project" value="InterPro"/>
</dbReference>
<dbReference type="InterPro" id="IPR002921">
    <property type="entry name" value="Fungal_lipase-type"/>
</dbReference>
<dbReference type="STRING" id="1314783.A0A165UAX2"/>
<dbReference type="AlphaFoldDB" id="A0A165UAX2"/>
<keyword evidence="6" id="KW-0378">Hydrolase</keyword>
<keyword evidence="1" id="KW-1015">Disulfide bond</keyword>
<dbReference type="InterPro" id="IPR051218">
    <property type="entry name" value="Sec_MonoDiacylglyc_Lipase"/>
</dbReference>
<evidence type="ECO:0000256" key="1">
    <source>
        <dbReference type="ARBA" id="ARBA00023157"/>
    </source>
</evidence>
<comment type="catalytic activity">
    <reaction evidence="4">
        <text>a monoacylglycerol + H2O = glycerol + a fatty acid + H(+)</text>
        <dbReference type="Rhea" id="RHEA:15245"/>
        <dbReference type="ChEBI" id="CHEBI:15377"/>
        <dbReference type="ChEBI" id="CHEBI:15378"/>
        <dbReference type="ChEBI" id="CHEBI:17408"/>
        <dbReference type="ChEBI" id="CHEBI:17754"/>
        <dbReference type="ChEBI" id="CHEBI:28868"/>
    </reaction>
</comment>
<dbReference type="CDD" id="cd00519">
    <property type="entry name" value="Lipase_3"/>
    <property type="match status" value="1"/>
</dbReference>
<dbReference type="Pfam" id="PF01764">
    <property type="entry name" value="Lipase_3"/>
    <property type="match status" value="1"/>
</dbReference>
<evidence type="ECO:0000256" key="3">
    <source>
        <dbReference type="ARBA" id="ARBA00047591"/>
    </source>
</evidence>
<feature type="domain" description="Fungal lipase-type" evidence="5">
    <location>
        <begin position="132"/>
        <end position="261"/>
    </location>
</feature>
<proteinExistence type="inferred from homology"/>
<comment type="catalytic activity">
    <reaction evidence="3">
        <text>a diacylglycerol + H2O = a monoacylglycerol + a fatty acid + H(+)</text>
        <dbReference type="Rhea" id="RHEA:32731"/>
        <dbReference type="ChEBI" id="CHEBI:15377"/>
        <dbReference type="ChEBI" id="CHEBI:15378"/>
        <dbReference type="ChEBI" id="CHEBI:17408"/>
        <dbReference type="ChEBI" id="CHEBI:18035"/>
        <dbReference type="ChEBI" id="CHEBI:28868"/>
    </reaction>
</comment>
<evidence type="ECO:0000313" key="6">
    <source>
        <dbReference type="EMBL" id="KZT74644.1"/>
    </source>
</evidence>
<dbReference type="SUPFAM" id="SSF53474">
    <property type="entry name" value="alpha/beta-Hydrolases"/>
    <property type="match status" value="1"/>
</dbReference>
<evidence type="ECO:0000256" key="2">
    <source>
        <dbReference type="ARBA" id="ARBA00043996"/>
    </source>
</evidence>
<comment type="similarity">
    <text evidence="2">Belongs to the AB hydrolase superfamily. Lipase family. Class 3 subfamily.</text>
</comment>
<protein>
    <submittedName>
        <fullName evidence="6">Alpha/beta-hydrolase</fullName>
    </submittedName>
</protein>
<dbReference type="PANTHER" id="PTHR45856">
    <property type="entry name" value="ALPHA/BETA-HYDROLASES SUPERFAMILY PROTEIN"/>
    <property type="match status" value="1"/>
</dbReference>
<dbReference type="OrthoDB" id="426718at2759"/>
<dbReference type="GO" id="GO:0016787">
    <property type="term" value="F:hydrolase activity"/>
    <property type="evidence" value="ECO:0007669"/>
    <property type="project" value="UniProtKB-KW"/>
</dbReference>
<reference evidence="6 7" key="1">
    <citation type="journal article" date="2016" name="Mol. Biol. Evol.">
        <title>Comparative Genomics of Early-Diverging Mushroom-Forming Fungi Provides Insights into the Origins of Lignocellulose Decay Capabilities.</title>
        <authorList>
            <person name="Nagy L.G."/>
            <person name="Riley R."/>
            <person name="Tritt A."/>
            <person name="Adam C."/>
            <person name="Daum C."/>
            <person name="Floudas D."/>
            <person name="Sun H."/>
            <person name="Yadav J.S."/>
            <person name="Pangilinan J."/>
            <person name="Larsson K.H."/>
            <person name="Matsuura K."/>
            <person name="Barry K."/>
            <person name="Labutti K."/>
            <person name="Kuo R."/>
            <person name="Ohm R.A."/>
            <person name="Bhattacharya S.S."/>
            <person name="Shirouzu T."/>
            <person name="Yoshinaga Y."/>
            <person name="Martin F.M."/>
            <person name="Grigoriev I.V."/>
            <person name="Hibbett D.S."/>
        </authorList>
    </citation>
    <scope>NUCLEOTIDE SEQUENCE [LARGE SCALE GENOMIC DNA]</scope>
    <source>
        <strain evidence="6 7">L-15889</strain>
    </source>
</reference>
<dbReference type="InterPro" id="IPR029058">
    <property type="entry name" value="AB_hydrolase_fold"/>
</dbReference>
<evidence type="ECO:0000256" key="4">
    <source>
        <dbReference type="ARBA" id="ARBA00048461"/>
    </source>
</evidence>
<dbReference type="EMBL" id="KV429032">
    <property type="protein sequence ID" value="KZT74644.1"/>
    <property type="molecule type" value="Genomic_DNA"/>
</dbReference>
<name>A0A165UAX2_9APHY</name>
<evidence type="ECO:0000259" key="5">
    <source>
        <dbReference type="Pfam" id="PF01764"/>
    </source>
</evidence>
<dbReference type="PANTHER" id="PTHR45856:SF24">
    <property type="entry name" value="FUNGAL LIPASE-LIKE DOMAIN-CONTAINING PROTEIN"/>
    <property type="match status" value="1"/>
</dbReference>
<keyword evidence="7" id="KW-1185">Reference proteome</keyword>